<feature type="region of interest" description="Disordered" evidence="1">
    <location>
        <begin position="28"/>
        <end position="52"/>
    </location>
</feature>
<dbReference type="RefSeq" id="XP_002781632.1">
    <property type="nucleotide sequence ID" value="XM_002781586.1"/>
</dbReference>
<dbReference type="OrthoDB" id="10685060at2759"/>
<evidence type="ECO:0000313" key="2">
    <source>
        <dbReference type="EMBL" id="EER13427.1"/>
    </source>
</evidence>
<dbReference type="InParanoid" id="C5KQ16"/>
<dbReference type="GeneID" id="9041938"/>
<accession>C5KQ16</accession>
<evidence type="ECO:0000313" key="3">
    <source>
        <dbReference type="Proteomes" id="UP000007800"/>
    </source>
</evidence>
<name>C5KQ16_PERM5</name>
<dbReference type="AlphaFoldDB" id="C5KQ16"/>
<dbReference type="EMBL" id="GG675186">
    <property type="protein sequence ID" value="EER13427.1"/>
    <property type="molecule type" value="Genomic_DNA"/>
</dbReference>
<feature type="non-terminal residue" evidence="2">
    <location>
        <position position="52"/>
    </location>
</feature>
<proteinExistence type="predicted"/>
<evidence type="ECO:0000256" key="1">
    <source>
        <dbReference type="SAM" id="MobiDB-lite"/>
    </source>
</evidence>
<protein>
    <submittedName>
        <fullName evidence="2">Uncharacterized protein</fullName>
    </submittedName>
</protein>
<gene>
    <name evidence="2" type="ORF">Pmar_PMAR005564</name>
</gene>
<reference evidence="2 3" key="1">
    <citation type="submission" date="2008-07" db="EMBL/GenBank/DDBJ databases">
        <authorList>
            <person name="El-Sayed N."/>
            <person name="Caler E."/>
            <person name="Inman J."/>
            <person name="Amedeo P."/>
            <person name="Hass B."/>
            <person name="Wortman J."/>
        </authorList>
    </citation>
    <scope>NUCLEOTIDE SEQUENCE [LARGE SCALE GENOMIC DNA]</scope>
    <source>
        <strain evidence="3">ATCC 50983 / TXsc</strain>
    </source>
</reference>
<sequence>MSDGNEIDLLMDGALELDQPIALEDMPGEREDIDMPGTNAADIPVMADGSAG</sequence>
<keyword evidence="3" id="KW-1185">Reference proteome</keyword>
<dbReference type="Proteomes" id="UP000007800">
    <property type="component" value="Unassembled WGS sequence"/>
</dbReference>
<organism evidence="3">
    <name type="scientific">Perkinsus marinus (strain ATCC 50983 / TXsc)</name>
    <dbReference type="NCBI Taxonomy" id="423536"/>
    <lineage>
        <taxon>Eukaryota</taxon>
        <taxon>Sar</taxon>
        <taxon>Alveolata</taxon>
        <taxon>Perkinsozoa</taxon>
        <taxon>Perkinsea</taxon>
        <taxon>Perkinsida</taxon>
        <taxon>Perkinsidae</taxon>
        <taxon>Perkinsus</taxon>
    </lineage>
</organism>